<dbReference type="KEGG" id="csol:105366364"/>
<proteinExistence type="predicted"/>
<feature type="compositionally biased region" description="Basic and acidic residues" evidence="1">
    <location>
        <begin position="586"/>
        <end position="598"/>
    </location>
</feature>
<feature type="compositionally biased region" description="Acidic residues" evidence="1">
    <location>
        <begin position="318"/>
        <end position="331"/>
    </location>
</feature>
<feature type="compositionally biased region" description="Polar residues" evidence="1">
    <location>
        <begin position="351"/>
        <end position="370"/>
    </location>
</feature>
<dbReference type="GeneID" id="105366364"/>
<feature type="compositionally biased region" description="Low complexity" evidence="1">
    <location>
        <begin position="484"/>
        <end position="495"/>
    </location>
</feature>
<feature type="compositionally biased region" description="Basic and acidic residues" evidence="1">
    <location>
        <begin position="403"/>
        <end position="422"/>
    </location>
</feature>
<dbReference type="PANTHER" id="PTHR41148:SF1">
    <property type="entry name" value="LP09875P"/>
    <property type="match status" value="1"/>
</dbReference>
<dbReference type="PANTHER" id="PTHR41148">
    <property type="entry name" value="LP09875P"/>
    <property type="match status" value="1"/>
</dbReference>
<feature type="compositionally biased region" description="Polar residues" evidence="1">
    <location>
        <begin position="518"/>
        <end position="527"/>
    </location>
</feature>
<organism evidence="2 3">
    <name type="scientific">Ceratosolen solmsi marchali</name>
    <dbReference type="NCBI Taxonomy" id="326594"/>
    <lineage>
        <taxon>Eukaryota</taxon>
        <taxon>Metazoa</taxon>
        <taxon>Ecdysozoa</taxon>
        <taxon>Arthropoda</taxon>
        <taxon>Hexapoda</taxon>
        <taxon>Insecta</taxon>
        <taxon>Pterygota</taxon>
        <taxon>Neoptera</taxon>
        <taxon>Endopterygota</taxon>
        <taxon>Hymenoptera</taxon>
        <taxon>Apocrita</taxon>
        <taxon>Proctotrupomorpha</taxon>
        <taxon>Chalcidoidea</taxon>
        <taxon>Agaonidae</taxon>
        <taxon>Agaoninae</taxon>
        <taxon>Ceratosolen</taxon>
    </lineage>
</organism>
<reference evidence="3" key="1">
    <citation type="submission" date="2025-08" db="UniProtKB">
        <authorList>
            <consortium name="RefSeq"/>
        </authorList>
    </citation>
    <scope>IDENTIFICATION</scope>
</reference>
<dbReference type="Proteomes" id="UP000695007">
    <property type="component" value="Unplaced"/>
</dbReference>
<dbReference type="RefSeq" id="XP_011503084.1">
    <property type="nucleotide sequence ID" value="XM_011504782.1"/>
</dbReference>
<keyword evidence="2" id="KW-1185">Reference proteome</keyword>
<dbReference type="AlphaFoldDB" id="A0AAJ7E0E4"/>
<protein>
    <submittedName>
        <fullName evidence="3">Uncharacterized protein LOC105366364 isoform X1</fullName>
    </submittedName>
</protein>
<name>A0AAJ7E0E4_9HYME</name>
<sequence length="633" mass="70017">MWDLSRSCLYRFHIIKHCKTQVMALRGRNGKDVKKSSYYVWYLGAREAKGVDAMPGAIDYLLERERLQEPFKVTLQVSSKGLKIIQTVHPGGSTRSAVKHLVPGHAVLAAVQREDVVAATLLLPNPATNNPVHVHAYRCDSVETAELLGGQLKVLASHTDSLARLGSLDTRLRSNLGSDGRSTRESESSEGSGELRHAPVQATTIYESLAAELRAKLGRGNSADNDTGPILLPPRDYDTVHRQRGNLTGIELRRCLNQTIVGTNGVGLPNITPVAERGGARSAASSGIGSDSAATPPPYPGHHPLGPRPSRPTRDSSSDEDWGAPVEEPDYMPDREPTSVTLPRLSRSPERTSVPTTSLKQLRGSTSPVVNGNRMRRSAEHRQRSPSPQYQPRLAPGEVLTSPRERFHDAKEMFRQMEREAIVSRPVAARINGRADQRPPHNRSEPVSRQSSHEEPLQAQHHQRSSRQQHFGQQPLHERLIRRGAAPHPHHGGPAVEQPSEDLGYSRARPRPRGHHYQTGNGQQPEPETSRPRPWSFYEVPMAARELRGPRNPVDSREVRDCSRGVQGSRDKQQRPRPFAYGELADNERYPGLDRESARPALEIGGGGPSTPARYRHSYAEPPRLGLAALHPY</sequence>
<evidence type="ECO:0000313" key="3">
    <source>
        <dbReference type="RefSeq" id="XP_011503084.1"/>
    </source>
</evidence>
<feature type="region of interest" description="Disordered" evidence="1">
    <location>
        <begin position="262"/>
        <end position="621"/>
    </location>
</feature>
<evidence type="ECO:0000256" key="1">
    <source>
        <dbReference type="SAM" id="MobiDB-lite"/>
    </source>
</evidence>
<accession>A0AAJ7E0E4</accession>
<feature type="compositionally biased region" description="Low complexity" evidence="1">
    <location>
        <begin position="280"/>
        <end position="294"/>
    </location>
</feature>
<feature type="compositionally biased region" description="Basic and acidic residues" evidence="1">
    <location>
        <begin position="181"/>
        <end position="197"/>
    </location>
</feature>
<feature type="region of interest" description="Disordered" evidence="1">
    <location>
        <begin position="172"/>
        <end position="200"/>
    </location>
</feature>
<feature type="compositionally biased region" description="Basic and acidic residues" evidence="1">
    <location>
        <begin position="433"/>
        <end position="456"/>
    </location>
</feature>
<feature type="compositionally biased region" description="Pro residues" evidence="1">
    <location>
        <begin position="295"/>
        <end position="310"/>
    </location>
</feature>
<evidence type="ECO:0000313" key="2">
    <source>
        <dbReference type="Proteomes" id="UP000695007"/>
    </source>
</evidence>
<dbReference type="SUPFAM" id="SSF50729">
    <property type="entry name" value="PH domain-like"/>
    <property type="match status" value="1"/>
</dbReference>
<feature type="compositionally biased region" description="Basic and acidic residues" evidence="1">
    <location>
        <begin position="545"/>
        <end position="574"/>
    </location>
</feature>
<gene>
    <name evidence="3" type="primary">LOC105366364</name>
</gene>